<dbReference type="EMBL" id="LAZR01041840">
    <property type="protein sequence ID" value="KKL10978.1"/>
    <property type="molecule type" value="Genomic_DNA"/>
</dbReference>
<dbReference type="PANTHER" id="PTHR19879:SF9">
    <property type="entry name" value="TRANSCRIPTION INITIATION FACTOR TFIID SUBUNIT 5"/>
    <property type="match status" value="1"/>
</dbReference>
<dbReference type="PROSITE" id="PS50082">
    <property type="entry name" value="WD_REPEATS_2"/>
    <property type="match status" value="2"/>
</dbReference>
<protein>
    <submittedName>
        <fullName evidence="3">Uncharacterized protein</fullName>
    </submittedName>
</protein>
<dbReference type="InterPro" id="IPR015943">
    <property type="entry name" value="WD40/YVTN_repeat-like_dom_sf"/>
</dbReference>
<keyword evidence="1" id="KW-0853">WD repeat</keyword>
<accession>A0A0F9DG50</accession>
<dbReference type="PROSITE" id="PS51257">
    <property type="entry name" value="PROKAR_LIPOPROTEIN"/>
    <property type="match status" value="1"/>
</dbReference>
<feature type="non-terminal residue" evidence="3">
    <location>
        <position position="172"/>
    </location>
</feature>
<dbReference type="PROSITE" id="PS00678">
    <property type="entry name" value="WD_REPEATS_1"/>
    <property type="match status" value="1"/>
</dbReference>
<dbReference type="Gene3D" id="2.130.10.10">
    <property type="entry name" value="YVTN repeat-like/Quinoprotein amine dehydrogenase"/>
    <property type="match status" value="1"/>
</dbReference>
<evidence type="ECO:0000256" key="2">
    <source>
        <dbReference type="ARBA" id="ARBA00022737"/>
    </source>
</evidence>
<dbReference type="AlphaFoldDB" id="A0A0F9DG50"/>
<evidence type="ECO:0000256" key="1">
    <source>
        <dbReference type="ARBA" id="ARBA00022574"/>
    </source>
</evidence>
<reference evidence="3" key="1">
    <citation type="journal article" date="2015" name="Nature">
        <title>Complex archaea that bridge the gap between prokaryotes and eukaryotes.</title>
        <authorList>
            <person name="Spang A."/>
            <person name="Saw J.H."/>
            <person name="Jorgensen S.L."/>
            <person name="Zaremba-Niedzwiedzka K."/>
            <person name="Martijn J."/>
            <person name="Lind A.E."/>
            <person name="van Eijk R."/>
            <person name="Schleper C."/>
            <person name="Guy L."/>
            <person name="Ettema T.J."/>
        </authorList>
    </citation>
    <scope>NUCLEOTIDE SEQUENCE</scope>
</reference>
<comment type="caution">
    <text evidence="3">The sequence shown here is derived from an EMBL/GenBank/DDBJ whole genome shotgun (WGS) entry which is preliminary data.</text>
</comment>
<dbReference type="InterPro" id="IPR019775">
    <property type="entry name" value="WD40_repeat_CS"/>
</dbReference>
<dbReference type="InterPro" id="IPR001680">
    <property type="entry name" value="WD40_rpt"/>
</dbReference>
<dbReference type="PROSITE" id="PS50294">
    <property type="entry name" value="WD_REPEATS_REGION"/>
    <property type="match status" value="2"/>
</dbReference>
<keyword evidence="2" id="KW-0677">Repeat</keyword>
<proteinExistence type="predicted"/>
<dbReference type="PANTHER" id="PTHR19879">
    <property type="entry name" value="TRANSCRIPTION INITIATION FACTOR TFIID"/>
    <property type="match status" value="1"/>
</dbReference>
<dbReference type="InterPro" id="IPR036322">
    <property type="entry name" value="WD40_repeat_dom_sf"/>
</dbReference>
<name>A0A0F9DG50_9ZZZZ</name>
<dbReference type="SUPFAM" id="SSF50978">
    <property type="entry name" value="WD40 repeat-like"/>
    <property type="match status" value="1"/>
</dbReference>
<sequence>MKIFLYSAVLCIAIYACSTIKSPNTIGIDYEYIPIYSNIEFTRDGKNLLFGDTTGRVIIWDLASNSAVNQLEGDHSNIHAITISPDGELIAAGKYDHKITIWQLSTGKRLRELIGQFYPVSSLQFSPDGKSLVSGGWDNWTILWNLETEKPKWIHRRKIQGSVNAVAFSESG</sequence>
<dbReference type="SMART" id="SM00320">
    <property type="entry name" value="WD40"/>
    <property type="match status" value="3"/>
</dbReference>
<organism evidence="3">
    <name type="scientific">marine sediment metagenome</name>
    <dbReference type="NCBI Taxonomy" id="412755"/>
    <lineage>
        <taxon>unclassified sequences</taxon>
        <taxon>metagenomes</taxon>
        <taxon>ecological metagenomes</taxon>
    </lineage>
</organism>
<evidence type="ECO:0000313" key="3">
    <source>
        <dbReference type="EMBL" id="KKL10978.1"/>
    </source>
</evidence>
<gene>
    <name evidence="3" type="ORF">LCGC14_2550430</name>
</gene>
<dbReference type="Pfam" id="PF00400">
    <property type="entry name" value="WD40"/>
    <property type="match status" value="2"/>
</dbReference>